<dbReference type="InterPro" id="IPR005135">
    <property type="entry name" value="Endo/exonuclease/phosphatase"/>
</dbReference>
<evidence type="ECO:0000256" key="1">
    <source>
        <dbReference type="ARBA" id="ARBA00010774"/>
    </source>
</evidence>
<keyword evidence="2" id="KW-0378">Hydrolase</keyword>
<gene>
    <name evidence="5" type="ORF">TAPDE_003142</name>
</gene>
<evidence type="ECO:0000259" key="4">
    <source>
        <dbReference type="Pfam" id="PF03372"/>
    </source>
</evidence>
<evidence type="ECO:0000256" key="2">
    <source>
        <dbReference type="ARBA" id="ARBA00022801"/>
    </source>
</evidence>
<dbReference type="SUPFAM" id="SSF56219">
    <property type="entry name" value="DNase I-like"/>
    <property type="match status" value="1"/>
</dbReference>
<keyword evidence="6" id="KW-1185">Reference proteome</keyword>
<evidence type="ECO:0000256" key="3">
    <source>
        <dbReference type="SAM" id="MobiDB-lite"/>
    </source>
</evidence>
<dbReference type="OrthoDB" id="428734at2759"/>
<dbReference type="PANTHER" id="PTHR12121">
    <property type="entry name" value="CARBON CATABOLITE REPRESSOR PROTEIN 4"/>
    <property type="match status" value="1"/>
</dbReference>
<dbReference type="Pfam" id="PF03372">
    <property type="entry name" value="Exo_endo_phos"/>
    <property type="match status" value="1"/>
</dbReference>
<evidence type="ECO:0000313" key="6">
    <source>
        <dbReference type="Proteomes" id="UP000013776"/>
    </source>
</evidence>
<reference evidence="5 6" key="1">
    <citation type="journal article" date="2013" name="MBio">
        <title>Genome sequencing of the plant pathogen Taphrina deformans, the causal agent of peach leaf curl.</title>
        <authorList>
            <person name="Cisse O.H."/>
            <person name="Almeida J.M.G.C.F."/>
            <person name="Fonseca A."/>
            <person name="Kumar A.A."/>
            <person name="Salojaervi J."/>
            <person name="Overmyer K."/>
            <person name="Hauser P.M."/>
            <person name="Pagni M."/>
        </authorList>
    </citation>
    <scope>NUCLEOTIDE SEQUENCE [LARGE SCALE GENOMIC DNA]</scope>
    <source>
        <strain evidence="6">PYCC 5710 / ATCC 11124 / CBS 356.35 / IMI 108563 / JCM 9778 / NBRC 8474</strain>
    </source>
</reference>
<organism evidence="5 6">
    <name type="scientific">Taphrina deformans (strain PYCC 5710 / ATCC 11124 / CBS 356.35 / IMI 108563 / JCM 9778 / NBRC 8474)</name>
    <name type="common">Peach leaf curl fungus</name>
    <name type="synonym">Lalaria deformans</name>
    <dbReference type="NCBI Taxonomy" id="1097556"/>
    <lineage>
        <taxon>Eukaryota</taxon>
        <taxon>Fungi</taxon>
        <taxon>Dikarya</taxon>
        <taxon>Ascomycota</taxon>
        <taxon>Taphrinomycotina</taxon>
        <taxon>Taphrinomycetes</taxon>
        <taxon>Taphrinales</taxon>
        <taxon>Taphrinaceae</taxon>
        <taxon>Taphrina</taxon>
    </lineage>
</organism>
<dbReference type="GO" id="GO:0006139">
    <property type="term" value="P:nucleobase-containing compound metabolic process"/>
    <property type="evidence" value="ECO:0007669"/>
    <property type="project" value="UniProtKB-ARBA"/>
</dbReference>
<dbReference type="GO" id="GO:0000175">
    <property type="term" value="F:3'-5'-RNA exonuclease activity"/>
    <property type="evidence" value="ECO:0007669"/>
    <property type="project" value="TreeGrafter"/>
</dbReference>
<sequence>MCLQEVGTDMLDPCLQKFFSEHGYKFAFHAGEGKLHGVMVVYRQRRFELLHKRTINYDHARDEDAHGIPDHRDPLPKSNNVGLVCVMKDLVSNMNFIIGTTHLFWHPRGTYERARQLQLLVALLVQVSQELEIRSRIILAGDLNTEPLDPTYLALTQRPYMIDPLGCRIMQESSSQIAADDEDTHADPTSFEPSDAGASTEKKWKQRIDRLSGGPQFRSLYAEHYHAIDPGNCGSQGEPTCTNFANVYRGTLDYLLTPVESNITCNALLQMPDLTLLSQGQPQEGQFPSDHFALGCEVTLE</sequence>
<dbReference type="Proteomes" id="UP000013776">
    <property type="component" value="Unassembled WGS sequence"/>
</dbReference>
<dbReference type="AlphaFoldDB" id="R4XB02"/>
<comment type="similarity">
    <text evidence="1">Belongs to the CCR4/nocturin family.</text>
</comment>
<proteinExistence type="inferred from homology"/>
<protein>
    <recommendedName>
        <fullName evidence="4">Endonuclease/exonuclease/phosphatase domain-containing protein</fullName>
    </recommendedName>
</protein>
<dbReference type="InterPro" id="IPR050410">
    <property type="entry name" value="CCR4/nocturin_mRNA_transcr"/>
</dbReference>
<evidence type="ECO:0000313" key="5">
    <source>
        <dbReference type="EMBL" id="CCG83003.1"/>
    </source>
</evidence>
<dbReference type="PANTHER" id="PTHR12121:SF45">
    <property type="entry name" value="NOCTURNIN"/>
    <property type="match status" value="1"/>
</dbReference>
<comment type="caution">
    <text evidence="5">The sequence shown here is derived from an EMBL/GenBank/DDBJ whole genome shotgun (WGS) entry which is preliminary data.</text>
</comment>
<dbReference type="eggNOG" id="KOG2338">
    <property type="taxonomic scope" value="Eukaryota"/>
</dbReference>
<dbReference type="InterPro" id="IPR036691">
    <property type="entry name" value="Endo/exonu/phosph_ase_sf"/>
</dbReference>
<accession>R4XB02</accession>
<name>R4XB02_TAPDE</name>
<dbReference type="EMBL" id="CAHR02000117">
    <property type="protein sequence ID" value="CCG83003.1"/>
    <property type="molecule type" value="Genomic_DNA"/>
</dbReference>
<feature type="region of interest" description="Disordered" evidence="3">
    <location>
        <begin position="176"/>
        <end position="203"/>
    </location>
</feature>
<feature type="domain" description="Endonuclease/exonuclease/phosphatase" evidence="4">
    <location>
        <begin position="1"/>
        <end position="291"/>
    </location>
</feature>
<dbReference type="VEuPathDB" id="FungiDB:TAPDE_003142"/>
<dbReference type="Gene3D" id="3.60.10.10">
    <property type="entry name" value="Endonuclease/exonuclease/phosphatase"/>
    <property type="match status" value="1"/>
</dbReference>